<keyword evidence="2" id="KW-1185">Reference proteome</keyword>
<gene>
    <name evidence="1" type="ORF">LOK49_LG11G02388</name>
</gene>
<organism evidence="1 2">
    <name type="scientific">Camellia lanceoleosa</name>
    <dbReference type="NCBI Taxonomy" id="1840588"/>
    <lineage>
        <taxon>Eukaryota</taxon>
        <taxon>Viridiplantae</taxon>
        <taxon>Streptophyta</taxon>
        <taxon>Embryophyta</taxon>
        <taxon>Tracheophyta</taxon>
        <taxon>Spermatophyta</taxon>
        <taxon>Magnoliopsida</taxon>
        <taxon>eudicotyledons</taxon>
        <taxon>Gunneridae</taxon>
        <taxon>Pentapetalae</taxon>
        <taxon>asterids</taxon>
        <taxon>Ericales</taxon>
        <taxon>Theaceae</taxon>
        <taxon>Camellia</taxon>
    </lineage>
</organism>
<proteinExistence type="predicted"/>
<sequence length="127" mass="13410">MHHLLCFFFFFLLNLLFFAFASAQSALPPPTTPTPTPCPSTGNCPIDALKLGVCTNLLGGLVNVTLGAPPVTPCCNLLQGLVDLDVVVCLCIAIRANILGINLNIPIALSSVLNNCGRNNPTGFQCR</sequence>
<name>A0ACC0G017_9ERIC</name>
<evidence type="ECO:0000313" key="1">
    <source>
        <dbReference type="EMBL" id="KAI7993878.1"/>
    </source>
</evidence>
<accession>A0ACC0G017</accession>
<dbReference type="Proteomes" id="UP001060215">
    <property type="component" value="Chromosome 12"/>
</dbReference>
<dbReference type="EMBL" id="CM045769">
    <property type="protein sequence ID" value="KAI7993878.1"/>
    <property type="molecule type" value="Genomic_DNA"/>
</dbReference>
<comment type="caution">
    <text evidence="1">The sequence shown here is derived from an EMBL/GenBank/DDBJ whole genome shotgun (WGS) entry which is preliminary data.</text>
</comment>
<protein>
    <submittedName>
        <fullName evidence="1">Uncharacterized protein</fullName>
    </submittedName>
</protein>
<reference evidence="1 2" key="1">
    <citation type="journal article" date="2022" name="Plant J.">
        <title>Chromosome-level genome of Camellia lanceoleosa provides a valuable resource for understanding genome evolution and self-incompatibility.</title>
        <authorList>
            <person name="Gong W."/>
            <person name="Xiao S."/>
            <person name="Wang L."/>
            <person name="Liao Z."/>
            <person name="Chang Y."/>
            <person name="Mo W."/>
            <person name="Hu G."/>
            <person name="Li W."/>
            <person name="Zhao G."/>
            <person name="Zhu H."/>
            <person name="Hu X."/>
            <person name="Ji K."/>
            <person name="Xiang X."/>
            <person name="Song Q."/>
            <person name="Yuan D."/>
            <person name="Jin S."/>
            <person name="Zhang L."/>
        </authorList>
    </citation>
    <scope>NUCLEOTIDE SEQUENCE [LARGE SCALE GENOMIC DNA]</scope>
    <source>
        <strain evidence="1">SQ_2022a</strain>
    </source>
</reference>
<evidence type="ECO:0000313" key="2">
    <source>
        <dbReference type="Proteomes" id="UP001060215"/>
    </source>
</evidence>